<gene>
    <name evidence="3" type="ORF">OVA965_LOCUS42512</name>
    <name evidence="4" type="ORF">TMI583_LOCUS44449</name>
</gene>
<dbReference type="InterPro" id="IPR036388">
    <property type="entry name" value="WH-like_DNA-bd_sf"/>
</dbReference>
<dbReference type="Gene3D" id="1.10.10.10">
    <property type="entry name" value="Winged helix-like DNA-binding domain superfamily/Winged helix DNA-binding domain"/>
    <property type="match status" value="1"/>
</dbReference>
<feature type="domain" description="Peroxisome membrane anchor protein Pex14p N-terminal" evidence="2">
    <location>
        <begin position="3"/>
        <end position="43"/>
    </location>
</feature>
<dbReference type="EMBL" id="CAJOBA010076588">
    <property type="protein sequence ID" value="CAF4420891.1"/>
    <property type="molecule type" value="Genomic_DNA"/>
</dbReference>
<dbReference type="Proteomes" id="UP000682733">
    <property type="component" value="Unassembled WGS sequence"/>
</dbReference>
<keyword evidence="1" id="KW-1133">Transmembrane helix</keyword>
<dbReference type="AlphaFoldDB" id="A0A8S2W2L0"/>
<dbReference type="InterPro" id="IPR006785">
    <property type="entry name" value="Pex14_N"/>
</dbReference>
<keyword evidence="1" id="KW-0472">Membrane</keyword>
<evidence type="ECO:0000313" key="5">
    <source>
        <dbReference type="Proteomes" id="UP000682733"/>
    </source>
</evidence>
<accession>A0A8S2W2L0</accession>
<feature type="transmembrane region" description="Helical" evidence="1">
    <location>
        <begin position="56"/>
        <end position="77"/>
    </location>
</feature>
<keyword evidence="1" id="KW-0812">Transmembrane</keyword>
<dbReference type="Proteomes" id="UP000677228">
    <property type="component" value="Unassembled WGS sequence"/>
</dbReference>
<comment type="caution">
    <text evidence="4">The sequence shown here is derived from an EMBL/GenBank/DDBJ whole genome shotgun (WGS) entry which is preliminary data.</text>
</comment>
<sequence length="81" mass="9394">MKKIDVATEFLRNPKIASNSIENKREFLRKKDDGIKNNRIEELSQTQQQSSVFRKIITDLAILGLLATAFITIKRWFQSVV</sequence>
<proteinExistence type="predicted"/>
<dbReference type="EMBL" id="CAJNOK010052469">
    <property type="protein sequence ID" value="CAF1608383.1"/>
    <property type="molecule type" value="Genomic_DNA"/>
</dbReference>
<evidence type="ECO:0000313" key="3">
    <source>
        <dbReference type="EMBL" id="CAF1608383.1"/>
    </source>
</evidence>
<name>A0A8S2W2L0_9BILA</name>
<evidence type="ECO:0000256" key="1">
    <source>
        <dbReference type="SAM" id="Phobius"/>
    </source>
</evidence>
<evidence type="ECO:0000259" key="2">
    <source>
        <dbReference type="Pfam" id="PF04695"/>
    </source>
</evidence>
<protein>
    <recommendedName>
        <fullName evidence="2">Peroxisome membrane anchor protein Pex14p N-terminal domain-containing protein</fullName>
    </recommendedName>
</protein>
<reference evidence="4" key="1">
    <citation type="submission" date="2021-02" db="EMBL/GenBank/DDBJ databases">
        <authorList>
            <person name="Nowell W R."/>
        </authorList>
    </citation>
    <scope>NUCLEOTIDE SEQUENCE</scope>
</reference>
<organism evidence="4 5">
    <name type="scientific">Didymodactylos carnosus</name>
    <dbReference type="NCBI Taxonomy" id="1234261"/>
    <lineage>
        <taxon>Eukaryota</taxon>
        <taxon>Metazoa</taxon>
        <taxon>Spiralia</taxon>
        <taxon>Gnathifera</taxon>
        <taxon>Rotifera</taxon>
        <taxon>Eurotatoria</taxon>
        <taxon>Bdelloidea</taxon>
        <taxon>Philodinida</taxon>
        <taxon>Philodinidae</taxon>
        <taxon>Didymodactylos</taxon>
    </lineage>
</organism>
<evidence type="ECO:0000313" key="4">
    <source>
        <dbReference type="EMBL" id="CAF4420891.1"/>
    </source>
</evidence>
<dbReference type="Pfam" id="PF04695">
    <property type="entry name" value="Pex14_N"/>
    <property type="match status" value="1"/>
</dbReference>